<accession>A0A8T0FZM1</accession>
<proteinExistence type="predicted"/>
<reference evidence="2" key="1">
    <citation type="journal article" date="2020" name="bioRxiv">
        <title>Chromosome-level reference genome of the European wasp spider Argiope bruennichi: a resource for studies on range expansion and evolutionary adaptation.</title>
        <authorList>
            <person name="Sheffer M.M."/>
            <person name="Hoppe A."/>
            <person name="Krehenwinkel H."/>
            <person name="Uhl G."/>
            <person name="Kuss A.W."/>
            <person name="Jensen L."/>
            <person name="Jensen C."/>
            <person name="Gillespie R.G."/>
            <person name="Hoff K.J."/>
            <person name="Prost S."/>
        </authorList>
    </citation>
    <scope>NUCLEOTIDE SEQUENCE</scope>
</reference>
<evidence type="ECO:0000256" key="1">
    <source>
        <dbReference type="SAM" id="MobiDB-lite"/>
    </source>
</evidence>
<sequence length="118" mass="13718">MTSTTTNSTSDNDANNKKSTIRLGGKPFQFKQKASRWHKTAVHNSVEQAVVAMATLYNAWTIALRIAFPEIRQVNIDRCFLNFRWHLKEITCLSVRNHYTNRKYILMTLLQTENTRSL</sequence>
<organism evidence="2 3">
    <name type="scientific">Argiope bruennichi</name>
    <name type="common">Wasp spider</name>
    <name type="synonym">Aranea bruennichi</name>
    <dbReference type="NCBI Taxonomy" id="94029"/>
    <lineage>
        <taxon>Eukaryota</taxon>
        <taxon>Metazoa</taxon>
        <taxon>Ecdysozoa</taxon>
        <taxon>Arthropoda</taxon>
        <taxon>Chelicerata</taxon>
        <taxon>Arachnida</taxon>
        <taxon>Araneae</taxon>
        <taxon>Araneomorphae</taxon>
        <taxon>Entelegynae</taxon>
        <taxon>Araneoidea</taxon>
        <taxon>Araneidae</taxon>
        <taxon>Argiope</taxon>
    </lineage>
</organism>
<comment type="caution">
    <text evidence="2">The sequence shown here is derived from an EMBL/GenBank/DDBJ whole genome shotgun (WGS) entry which is preliminary data.</text>
</comment>
<keyword evidence="3" id="KW-1185">Reference proteome</keyword>
<evidence type="ECO:0000313" key="3">
    <source>
        <dbReference type="Proteomes" id="UP000807504"/>
    </source>
</evidence>
<name>A0A8T0FZM1_ARGBR</name>
<evidence type="ECO:0000313" key="2">
    <source>
        <dbReference type="EMBL" id="KAF8795100.1"/>
    </source>
</evidence>
<feature type="compositionally biased region" description="Low complexity" evidence="1">
    <location>
        <begin position="1"/>
        <end position="13"/>
    </location>
</feature>
<dbReference type="Proteomes" id="UP000807504">
    <property type="component" value="Unassembled WGS sequence"/>
</dbReference>
<dbReference type="EMBL" id="JABXBU010000002">
    <property type="protein sequence ID" value="KAF8795100.1"/>
    <property type="molecule type" value="Genomic_DNA"/>
</dbReference>
<reference evidence="2" key="2">
    <citation type="submission" date="2020-06" db="EMBL/GenBank/DDBJ databases">
        <authorList>
            <person name="Sheffer M."/>
        </authorList>
    </citation>
    <scope>NUCLEOTIDE SEQUENCE</scope>
</reference>
<feature type="region of interest" description="Disordered" evidence="1">
    <location>
        <begin position="1"/>
        <end position="24"/>
    </location>
</feature>
<gene>
    <name evidence="2" type="ORF">HNY73_002988</name>
</gene>
<protein>
    <submittedName>
        <fullName evidence="2">Uncharacterized protein</fullName>
    </submittedName>
</protein>
<dbReference type="AlphaFoldDB" id="A0A8T0FZM1"/>